<evidence type="ECO:0000313" key="4">
    <source>
        <dbReference type="Proteomes" id="UP000532311"/>
    </source>
</evidence>
<reference evidence="3 4" key="1">
    <citation type="submission" date="2020-05" db="EMBL/GenBank/DDBJ databases">
        <title>Identification and distribution of gene clusters putatively required for synthesis of sphingolipid metabolism inhibitors in phylogenetically diverse species of the filamentous fungus Fusarium.</title>
        <authorList>
            <person name="Kim H.-S."/>
            <person name="Busman M."/>
            <person name="Brown D.W."/>
            <person name="Divon H."/>
            <person name="Uhlig S."/>
            <person name="Proctor R.H."/>
        </authorList>
    </citation>
    <scope>NUCLEOTIDE SEQUENCE [LARGE SCALE GENOMIC DNA]</scope>
    <source>
        <strain evidence="3 4">NRRL 26131</strain>
    </source>
</reference>
<feature type="domain" description="CHAT" evidence="2">
    <location>
        <begin position="1611"/>
        <end position="1956"/>
    </location>
</feature>
<dbReference type="InterPro" id="IPR011990">
    <property type="entry name" value="TPR-like_helical_dom_sf"/>
</dbReference>
<evidence type="ECO:0000313" key="3">
    <source>
        <dbReference type="EMBL" id="KAF5706218.1"/>
    </source>
</evidence>
<keyword evidence="1" id="KW-0175">Coiled coil</keyword>
<proteinExistence type="predicted"/>
<protein>
    <recommendedName>
        <fullName evidence="2">CHAT domain-containing protein</fullName>
    </recommendedName>
</protein>
<sequence>MSNNEDSVREESEELRTARKRLEANADCREERVRRLRELTDLLVEDYNLDEAIQCHLETIKLIPPDQVQAGDLFDLTTLNYLRFSLGFGSEGSGVSHLDDAIQAERNALELLPDDQQQASSLKDLGDLLFVRYKIKQITWEIEQYISTDEKVTDIYLSSPDASKDLEEAIKVSEDALALVEDGWPERHTWLLHLSILYKLLHYRDGMMDSLENAIQLAQEAREIMQDNNTDISAQLSELLETRYTITRNDSDIKEAINLARENLSNATPENRHWSLGALARVLFQSYKITKTVGHLDEAISEAITGSEEGLRGDKIGIVEIGVSNLLYDLLLERYETAGDLLDLDRIIDMARYRVNLMHPKAKEALQWDSLLNAWWRYKVGFGAHSSDTKRAREHPANIHIYGVSKITSLDELARPLNMRYLKTGEPEDIIEAVNIMRRLVKLSKQPSYLLRLGMYLLRLYDEKKDPNAADELAWVSKQLGLQSPDGWEHSAGQPQHWYLNYQASEFCLRYEITGNLDHLEKAMIIGTKALKMPDIDINGRATALYNLGSATYQMFCTTQLQSDLDKAIDYCKRAYELMPEDDTNRPHCLARYSRCLLQQYKFTYNLTDLNEAIRIGHQALRASRNAPYMQERVLDGLAASLYQQFLADNNRNDLDEAIVLARQAVDLKLEDPMNGCPYFLSLAAMLCDSHTLTDGEESLHHLGEALQLVHMVRENTLVHERQHPDLARIICRCPPTLFLHFPVESEDDIQIYSQYFRNILTETRHMSCSVRAQHTTDLVLALSCSFIYGIPTDVDEPVRLARDAITMSQGGDQSEDLAWHLCGLAVALRGRFGATRNPKDLIEAISLGQRAVDMTSEYDPHRAFYLIVYATALHCRYSHTSRLADLSSCIEIGLQAWYLSSRGTMAGDYYNQMVCAGNVAKFLQDRYLLEGQSFDLERAMEFQHLVETRRLVLGRDESSSFIVKHKGSRITGTAPYTPRMQRKGLSLYDVPNSSRLAYNLSFKLFQHYKKFQSKMLLSDVIFISRVSVNSTSRRHMEMSKYQYLLGSLFATRYEDNKLPDMTDQEQRATPNLVKDLNSAVKSLQQVIDIASEADQTWTSAVLLLGPLYSDKYGLFGDIGDLKMSLAVLRESTRTIKEDNSRYLDLLRLQGLNLMKSFAIFNRRREIDLAKEIFWQTLRIMDASYPSRPAFLVDLAEVYQAEHRTIRGKQSLDISLELYNAAAGILRDSRDYVRPHDLLARIHAGRAFSYLESYKKTRIPMHLEKSIENNKEILKPLATSSVLKINPLVSLANAYIAGYSTTHDMSYLASTDQLLSEASDIAMSAMSMDDLSRVTWLVLIGESYKSRYHAAKLDSDLDQAIRFLNEAFELASLNATRDLSRLASIAKSLTSALKVKQDWENAYLIIKQVIPLIAATTPRFLDISESQFLLSKYSTLASDGASLAMSAGREPMEAIQLLEAGRGVAMLALNELRLDLTSAAALGAEHRERLSIFQQELEDASISSTLDVENDNHGGGGILKQSARRIQVGRDLNEFIHNLHALNHQMAFSETVRSAHLAQASLGGPIVVINVHYRCDAFLIRGAMTQALTLPKLSMQAVQDRVDEGNFTSLPVLEWLWNSIVSPVLDALGYTGPPSPDGPWPRIWWIPTGSLSKFPLHAAGRHLEEQSFNSTIDRVISSYSPSIRALVEAINRGENTGRNQPQPVQQALIVSMEHTPDTIAQLPNAVAEARAVEEACGKMSIRTIRPDQCTKDSVLTHLPSSEIFHFAGHGYTDNADPSKSHLRLEDWKTNPLTVSDLIAINLRKQKPFLAYLGACGTGEIQDARHLDESVHLISGCQLAGFRHVIGTLCRVNDKTCVDVAILTYEVICQKGLTDASVSEGLHYAVRELRDRWRSDQKQKLWEQTATDFPCKETQHGDVWNTGQILNSGLRDASPYDSDEDSSGHTPLQWAPYVHYGCVLIAYTMAIRVMTLWWKNFRSRRMEPSHQIPLHTVLQLCRSRRKGIAHFQVSHALVDAGFLRIIIRDWALAYANPRLTIIPGKPDSAYIAHGRKTSLDASLRFWSDQLEGATACRRPQLTDGLAPSDQCEIPSTQEPILRS</sequence>
<comment type="caution">
    <text evidence="3">The sequence shown here is derived from an EMBL/GenBank/DDBJ whole genome shotgun (WGS) entry which is preliminary data.</text>
</comment>
<evidence type="ECO:0000259" key="2">
    <source>
        <dbReference type="Pfam" id="PF12770"/>
    </source>
</evidence>
<dbReference type="Pfam" id="PF12770">
    <property type="entry name" value="CHAT"/>
    <property type="match status" value="1"/>
</dbReference>
<dbReference type="Proteomes" id="UP000532311">
    <property type="component" value="Unassembled WGS sequence"/>
</dbReference>
<dbReference type="InterPro" id="IPR024983">
    <property type="entry name" value="CHAT_dom"/>
</dbReference>
<gene>
    <name evidence="3" type="ORF">FGLOB1_7538</name>
</gene>
<evidence type="ECO:0000256" key="1">
    <source>
        <dbReference type="SAM" id="Coils"/>
    </source>
</evidence>
<accession>A0A8H5Y5E8</accession>
<dbReference type="Gene3D" id="1.25.40.10">
    <property type="entry name" value="Tetratricopeptide repeat domain"/>
    <property type="match status" value="2"/>
</dbReference>
<organism evidence="3 4">
    <name type="scientific">Fusarium globosum</name>
    <dbReference type="NCBI Taxonomy" id="78864"/>
    <lineage>
        <taxon>Eukaryota</taxon>
        <taxon>Fungi</taxon>
        <taxon>Dikarya</taxon>
        <taxon>Ascomycota</taxon>
        <taxon>Pezizomycotina</taxon>
        <taxon>Sordariomycetes</taxon>
        <taxon>Hypocreomycetidae</taxon>
        <taxon>Hypocreales</taxon>
        <taxon>Nectriaceae</taxon>
        <taxon>Fusarium</taxon>
        <taxon>Fusarium fujikuroi species complex</taxon>
    </lineage>
</organism>
<dbReference type="SUPFAM" id="SSF81901">
    <property type="entry name" value="HCP-like"/>
    <property type="match status" value="1"/>
</dbReference>
<feature type="coiled-coil region" evidence="1">
    <location>
        <begin position="1"/>
        <end position="39"/>
    </location>
</feature>
<keyword evidence="4" id="KW-1185">Reference proteome</keyword>
<name>A0A8H5Y5E8_9HYPO</name>
<dbReference type="EMBL" id="JAAQPF010000327">
    <property type="protein sequence ID" value="KAF5706218.1"/>
    <property type="molecule type" value="Genomic_DNA"/>
</dbReference>